<feature type="transmembrane region" description="Helical" evidence="2">
    <location>
        <begin position="12"/>
        <end position="36"/>
    </location>
</feature>
<gene>
    <name evidence="4" type="ORF">H9633_03055</name>
</gene>
<keyword evidence="2" id="KW-0812">Transmembrane</keyword>
<comment type="caution">
    <text evidence="4">The sequence shown here is derived from an EMBL/GenBank/DDBJ whole genome shotgun (WGS) entry which is preliminary data.</text>
</comment>
<feature type="region of interest" description="Disordered" evidence="1">
    <location>
        <begin position="366"/>
        <end position="391"/>
    </location>
</feature>
<feature type="transmembrane region" description="Helical" evidence="2">
    <location>
        <begin position="70"/>
        <end position="90"/>
    </location>
</feature>
<evidence type="ECO:0000259" key="3">
    <source>
        <dbReference type="PROSITE" id="PS50887"/>
    </source>
</evidence>
<dbReference type="InterPro" id="IPR000160">
    <property type="entry name" value="GGDEF_dom"/>
</dbReference>
<dbReference type="InterPro" id="IPR029787">
    <property type="entry name" value="Nucleotide_cyclase"/>
</dbReference>
<accession>A0ABR8W2N2</accession>
<dbReference type="Gene3D" id="3.30.70.270">
    <property type="match status" value="1"/>
</dbReference>
<proteinExistence type="predicted"/>
<feature type="transmembrane region" description="Helical" evidence="2">
    <location>
        <begin position="102"/>
        <end position="119"/>
    </location>
</feature>
<name>A0ABR8W2N2_9MICO</name>
<sequence length="391" mass="42226">MSDNVHVYAGLYAGLPQALIAVVTICTAAVVGLVLLHRPDRAAAAWSTAFALGLLGTYMWVAAIELQLPAVRALASGLLLCAEPLIWLGVRLFAGRRATWPAAVLFVALVPIMLALTVDSDVFPIFFRVCFAGAGVFAGLIAFDLVRLKGVPRDILLPLMLSSGGFVLVAALNLVWTISFPQTSGEEQVAVLRDMNVIGTMVTSITATLTIILLVRMQPTGQAARSAAPDAAIRERVDRVRAHQEPAWSLLDVRLDDVRDLRESSGASDFARLLTRFRSRVVAALPPTADIAVVDDSRLLVLIPGSDEAVTHHLRTLLERVSAMDRRESTTAIRISASVGWATMLDARFDYDKLLELAAQRAESASELGGDRWGRPRRDAVTIADGETSNR</sequence>
<evidence type="ECO:0000256" key="1">
    <source>
        <dbReference type="SAM" id="MobiDB-lite"/>
    </source>
</evidence>
<keyword evidence="2" id="KW-0472">Membrane</keyword>
<dbReference type="InterPro" id="IPR043128">
    <property type="entry name" value="Rev_trsase/Diguanyl_cyclase"/>
</dbReference>
<dbReference type="EMBL" id="JACSPX010000001">
    <property type="protein sequence ID" value="MBD8011279.1"/>
    <property type="molecule type" value="Genomic_DNA"/>
</dbReference>
<evidence type="ECO:0000313" key="4">
    <source>
        <dbReference type="EMBL" id="MBD8011279.1"/>
    </source>
</evidence>
<keyword evidence="5" id="KW-1185">Reference proteome</keyword>
<dbReference type="Proteomes" id="UP000611521">
    <property type="component" value="Unassembled WGS sequence"/>
</dbReference>
<feature type="transmembrane region" description="Helical" evidence="2">
    <location>
        <begin position="125"/>
        <end position="143"/>
    </location>
</feature>
<keyword evidence="2" id="KW-1133">Transmembrane helix</keyword>
<evidence type="ECO:0000256" key="2">
    <source>
        <dbReference type="SAM" id="Phobius"/>
    </source>
</evidence>
<organism evidence="4 5">
    <name type="scientific">Microbacterium commune</name>
    <dbReference type="NCBI Taxonomy" id="2762219"/>
    <lineage>
        <taxon>Bacteria</taxon>
        <taxon>Bacillati</taxon>
        <taxon>Actinomycetota</taxon>
        <taxon>Actinomycetes</taxon>
        <taxon>Micrococcales</taxon>
        <taxon>Microbacteriaceae</taxon>
        <taxon>Microbacterium</taxon>
    </lineage>
</organism>
<evidence type="ECO:0000313" key="5">
    <source>
        <dbReference type="Proteomes" id="UP000611521"/>
    </source>
</evidence>
<feature type="transmembrane region" description="Helical" evidence="2">
    <location>
        <begin position="43"/>
        <end position="64"/>
    </location>
</feature>
<feature type="transmembrane region" description="Helical" evidence="2">
    <location>
        <begin position="196"/>
        <end position="215"/>
    </location>
</feature>
<dbReference type="PROSITE" id="PS50887">
    <property type="entry name" value="GGDEF"/>
    <property type="match status" value="1"/>
</dbReference>
<dbReference type="SUPFAM" id="SSF55073">
    <property type="entry name" value="Nucleotide cyclase"/>
    <property type="match status" value="1"/>
</dbReference>
<feature type="domain" description="GGDEF" evidence="3">
    <location>
        <begin position="246"/>
        <end position="378"/>
    </location>
</feature>
<protein>
    <recommendedName>
        <fullName evidence="3">GGDEF domain-containing protein</fullName>
    </recommendedName>
</protein>
<dbReference type="RefSeq" id="WP_191712042.1">
    <property type="nucleotide sequence ID" value="NZ_JACSPX010000001.1"/>
</dbReference>
<reference evidence="4 5" key="1">
    <citation type="submission" date="2020-08" db="EMBL/GenBank/DDBJ databases">
        <title>A Genomic Blueprint of the Chicken Gut Microbiome.</title>
        <authorList>
            <person name="Gilroy R."/>
            <person name="Ravi A."/>
            <person name="Getino M."/>
            <person name="Pursley I."/>
            <person name="Horton D.L."/>
            <person name="Alikhan N.-F."/>
            <person name="Baker D."/>
            <person name="Gharbi K."/>
            <person name="Hall N."/>
            <person name="Watson M."/>
            <person name="Adriaenssens E.M."/>
            <person name="Foster-Nyarko E."/>
            <person name="Jarju S."/>
            <person name="Secka A."/>
            <person name="Antonio M."/>
            <person name="Oren A."/>
            <person name="Chaudhuri R."/>
            <person name="La Ragione R.M."/>
            <person name="Hildebrand F."/>
            <person name="Pallen M.J."/>
        </authorList>
    </citation>
    <scope>NUCLEOTIDE SEQUENCE [LARGE SCALE GENOMIC DNA]</scope>
    <source>
        <strain evidence="4 5">Re1</strain>
    </source>
</reference>
<feature type="compositionally biased region" description="Basic and acidic residues" evidence="1">
    <location>
        <begin position="369"/>
        <end position="380"/>
    </location>
</feature>
<feature type="transmembrane region" description="Helical" evidence="2">
    <location>
        <begin position="155"/>
        <end position="176"/>
    </location>
</feature>